<dbReference type="AlphaFoldDB" id="A0A9P9XVX4"/>
<organism evidence="12 13">
    <name type="scientific">Emericellopsis cladophorae</name>
    <dbReference type="NCBI Taxonomy" id="2686198"/>
    <lineage>
        <taxon>Eukaryota</taxon>
        <taxon>Fungi</taxon>
        <taxon>Dikarya</taxon>
        <taxon>Ascomycota</taxon>
        <taxon>Pezizomycotina</taxon>
        <taxon>Sordariomycetes</taxon>
        <taxon>Hypocreomycetidae</taxon>
        <taxon>Hypocreales</taxon>
        <taxon>Bionectriaceae</taxon>
        <taxon>Emericellopsis</taxon>
    </lineage>
</organism>
<gene>
    <name evidence="12" type="ORF">J7T54_002641</name>
</gene>
<dbReference type="RefSeq" id="XP_051359667.1">
    <property type="nucleotide sequence ID" value="XM_051509281.1"/>
</dbReference>
<keyword evidence="13" id="KW-1185">Reference proteome</keyword>
<dbReference type="Proteomes" id="UP001055219">
    <property type="component" value="Unassembled WGS sequence"/>
</dbReference>
<protein>
    <recommendedName>
        <fullName evidence="14">Synaptobrevin</fullName>
    </recommendedName>
</protein>
<dbReference type="GO" id="GO:0005789">
    <property type="term" value="C:endoplasmic reticulum membrane"/>
    <property type="evidence" value="ECO:0007669"/>
    <property type="project" value="UniProtKB-SubCell"/>
</dbReference>
<keyword evidence="7" id="KW-0653">Protein transport</keyword>
<evidence type="ECO:0000313" key="13">
    <source>
        <dbReference type="Proteomes" id="UP001055219"/>
    </source>
</evidence>
<proteinExistence type="inferred from homology"/>
<accession>A0A9P9XVX4</accession>
<dbReference type="GeneID" id="75829150"/>
<feature type="compositionally biased region" description="Polar residues" evidence="10">
    <location>
        <begin position="62"/>
        <end position="72"/>
    </location>
</feature>
<keyword evidence="6" id="KW-0931">ER-Golgi transport</keyword>
<name>A0A9P9XVX4_9HYPO</name>
<evidence type="ECO:0000256" key="1">
    <source>
        <dbReference type="ARBA" id="ARBA00004163"/>
    </source>
</evidence>
<evidence type="ECO:0000313" key="12">
    <source>
        <dbReference type="EMBL" id="KAI6778811.1"/>
    </source>
</evidence>
<evidence type="ECO:0000256" key="4">
    <source>
        <dbReference type="ARBA" id="ARBA00022692"/>
    </source>
</evidence>
<evidence type="ECO:0000256" key="2">
    <source>
        <dbReference type="ARBA" id="ARBA00007891"/>
    </source>
</evidence>
<keyword evidence="3" id="KW-0813">Transport</keyword>
<dbReference type="GO" id="GO:0015031">
    <property type="term" value="P:protein transport"/>
    <property type="evidence" value="ECO:0007669"/>
    <property type="project" value="UniProtKB-KW"/>
</dbReference>
<keyword evidence="4 11" id="KW-0812">Transmembrane</keyword>
<feature type="region of interest" description="Disordered" evidence="10">
    <location>
        <begin position="1"/>
        <end position="95"/>
    </location>
</feature>
<evidence type="ECO:0000256" key="8">
    <source>
        <dbReference type="ARBA" id="ARBA00022989"/>
    </source>
</evidence>
<feature type="compositionally biased region" description="Acidic residues" evidence="10">
    <location>
        <begin position="1"/>
        <end position="14"/>
    </location>
</feature>
<keyword evidence="8 11" id="KW-1133">Transmembrane helix</keyword>
<feature type="compositionally biased region" description="Polar residues" evidence="10">
    <location>
        <begin position="43"/>
        <end position="52"/>
    </location>
</feature>
<evidence type="ECO:0000256" key="3">
    <source>
        <dbReference type="ARBA" id="ARBA00022448"/>
    </source>
</evidence>
<evidence type="ECO:0000256" key="5">
    <source>
        <dbReference type="ARBA" id="ARBA00022824"/>
    </source>
</evidence>
<evidence type="ECO:0008006" key="14">
    <source>
        <dbReference type="Google" id="ProtNLM"/>
    </source>
</evidence>
<dbReference type="GO" id="GO:0031201">
    <property type="term" value="C:SNARE complex"/>
    <property type="evidence" value="ECO:0007669"/>
    <property type="project" value="TreeGrafter"/>
</dbReference>
<evidence type="ECO:0000256" key="11">
    <source>
        <dbReference type="SAM" id="Phobius"/>
    </source>
</evidence>
<keyword evidence="9 11" id="KW-0472">Membrane</keyword>
<comment type="subcellular location">
    <subcellularLocation>
        <location evidence="1">Endoplasmic reticulum membrane</location>
        <topology evidence="1">Single-pass type IV membrane protein</topology>
    </subcellularLocation>
</comment>
<evidence type="ECO:0000256" key="7">
    <source>
        <dbReference type="ARBA" id="ARBA00022927"/>
    </source>
</evidence>
<evidence type="ECO:0000256" key="6">
    <source>
        <dbReference type="ARBA" id="ARBA00022892"/>
    </source>
</evidence>
<evidence type="ECO:0000256" key="9">
    <source>
        <dbReference type="ARBA" id="ARBA00023136"/>
    </source>
</evidence>
<keyword evidence="5" id="KW-0256">Endoplasmic reticulum</keyword>
<feature type="compositionally biased region" description="Polar residues" evidence="10">
    <location>
        <begin position="79"/>
        <end position="95"/>
    </location>
</feature>
<feature type="transmembrane region" description="Helical" evidence="11">
    <location>
        <begin position="201"/>
        <end position="224"/>
    </location>
</feature>
<reference evidence="12" key="1">
    <citation type="journal article" date="2021" name="J Fungi (Basel)">
        <title>Genomic and Metabolomic Analyses of the Marine Fungus Emericellopsis cladophorae: Insights into Saltwater Adaptability Mechanisms and Its Biosynthetic Potential.</title>
        <authorList>
            <person name="Goncalves M.F.M."/>
            <person name="Hilario S."/>
            <person name="Van de Peer Y."/>
            <person name="Esteves A.C."/>
            <person name="Alves A."/>
        </authorList>
    </citation>
    <scope>NUCLEOTIDE SEQUENCE</scope>
    <source>
        <strain evidence="12">MUM 19.33</strain>
    </source>
</reference>
<evidence type="ECO:0000256" key="10">
    <source>
        <dbReference type="SAM" id="MobiDB-lite"/>
    </source>
</evidence>
<dbReference type="PANTHER" id="PTHR13050">
    <property type="entry name" value="USE1-LIKE PROTEIN"/>
    <property type="match status" value="1"/>
</dbReference>
<comment type="caution">
    <text evidence="12">The sequence shown here is derived from an EMBL/GenBank/DDBJ whole genome shotgun (WGS) entry which is preliminary data.</text>
</comment>
<dbReference type="PANTHER" id="PTHR13050:SF7">
    <property type="entry name" value="VESICLE TRANSPORT PROTEIN USE1"/>
    <property type="match status" value="1"/>
</dbReference>
<dbReference type="GO" id="GO:0006890">
    <property type="term" value="P:retrograde vesicle-mediated transport, Golgi to endoplasmic reticulum"/>
    <property type="evidence" value="ECO:0007669"/>
    <property type="project" value="TreeGrafter"/>
</dbReference>
<dbReference type="EMBL" id="JAGIXG020000058">
    <property type="protein sequence ID" value="KAI6778811.1"/>
    <property type="molecule type" value="Genomic_DNA"/>
</dbReference>
<feature type="compositionally biased region" description="Low complexity" evidence="10">
    <location>
        <begin position="22"/>
        <end position="37"/>
    </location>
</feature>
<sequence>MAVEDEEDTSEGEDLLASVEFTPSESISSTSATAPSDADQEARQAQTSTPKTSQPPAPSTEPDYTSSKSTLFAQDEPTKTTQNPRSRNQETQPSYASARAALFANRKRTDPAHAAANTGVSTATAEAILDQQAGEREDLAEKVYKMAQAMKKQQISIASSLDAEKDIMGRATEGMERTGRGMEAAKGTMGSLMRMSEGKGWWGRIMLYAWIYGLMVALVLLVFVTPKLRF</sequence>
<dbReference type="GO" id="GO:0005484">
    <property type="term" value="F:SNAP receptor activity"/>
    <property type="evidence" value="ECO:0007669"/>
    <property type="project" value="TreeGrafter"/>
</dbReference>
<dbReference type="InterPro" id="IPR019150">
    <property type="entry name" value="Vesicle_transport_protein_Use1"/>
</dbReference>
<reference evidence="12" key="2">
    <citation type="submission" date="2022-07" db="EMBL/GenBank/DDBJ databases">
        <authorList>
            <person name="Goncalves M.F.M."/>
            <person name="Hilario S."/>
            <person name="Van De Peer Y."/>
            <person name="Esteves A.C."/>
            <person name="Alves A."/>
        </authorList>
    </citation>
    <scope>NUCLEOTIDE SEQUENCE</scope>
    <source>
        <strain evidence="12">MUM 19.33</strain>
    </source>
</reference>
<comment type="similarity">
    <text evidence="2">Belongs to the USE1 family.</text>
</comment>
<dbReference type="OrthoDB" id="3231855at2759"/>